<reference evidence="1" key="1">
    <citation type="submission" date="2022-11" db="EMBL/GenBank/DDBJ databases">
        <title>Centuries of genome instability and evolution in soft-shell clam transmissible cancer (bioRxiv).</title>
        <authorList>
            <person name="Hart S.F.M."/>
            <person name="Yonemitsu M.A."/>
            <person name="Giersch R.M."/>
            <person name="Beal B.F."/>
            <person name="Arriagada G."/>
            <person name="Davis B.W."/>
            <person name="Ostrander E.A."/>
            <person name="Goff S.P."/>
            <person name="Metzger M.J."/>
        </authorList>
    </citation>
    <scope>NUCLEOTIDE SEQUENCE</scope>
    <source>
        <strain evidence="1">MELC-2E11</strain>
        <tissue evidence="1">Siphon/mantle</tissue>
    </source>
</reference>
<keyword evidence="2" id="KW-1185">Reference proteome</keyword>
<protein>
    <submittedName>
        <fullName evidence="1">Uncharacterized protein</fullName>
    </submittedName>
</protein>
<dbReference type="EMBL" id="CP111028">
    <property type="protein sequence ID" value="WAR30330.1"/>
    <property type="molecule type" value="Genomic_DNA"/>
</dbReference>
<organism evidence="1 2">
    <name type="scientific">Mya arenaria</name>
    <name type="common">Soft-shell clam</name>
    <dbReference type="NCBI Taxonomy" id="6604"/>
    <lineage>
        <taxon>Eukaryota</taxon>
        <taxon>Metazoa</taxon>
        <taxon>Spiralia</taxon>
        <taxon>Lophotrochozoa</taxon>
        <taxon>Mollusca</taxon>
        <taxon>Bivalvia</taxon>
        <taxon>Autobranchia</taxon>
        <taxon>Heteroconchia</taxon>
        <taxon>Euheterodonta</taxon>
        <taxon>Imparidentia</taxon>
        <taxon>Neoheterodontei</taxon>
        <taxon>Myida</taxon>
        <taxon>Myoidea</taxon>
        <taxon>Myidae</taxon>
        <taxon>Mya</taxon>
    </lineage>
</organism>
<sequence>MKECLVRKEEGTCEVPLTGANKNTGFLECDHPNCMMCPDGISEQSANGYNFNGCRTGFYRSRYRKCTDKIEGSYTHTGMRTGLTGQRERIHTQVNALD</sequence>
<proteinExistence type="predicted"/>
<accession>A0ABY7G8A1</accession>
<gene>
    <name evidence="1" type="ORF">MAR_032872</name>
</gene>
<name>A0ABY7G8A1_MYAAR</name>
<evidence type="ECO:0000313" key="1">
    <source>
        <dbReference type="EMBL" id="WAR30330.1"/>
    </source>
</evidence>
<dbReference type="Proteomes" id="UP001164746">
    <property type="component" value="Chromosome 17"/>
</dbReference>
<evidence type="ECO:0000313" key="2">
    <source>
        <dbReference type="Proteomes" id="UP001164746"/>
    </source>
</evidence>